<feature type="domain" description="RNA polymerase sigma-70 region 2" evidence="1">
    <location>
        <begin position="22"/>
        <end position="78"/>
    </location>
</feature>
<dbReference type="Proteomes" id="UP000077926">
    <property type="component" value="Chromosome"/>
</dbReference>
<reference evidence="2 3" key="1">
    <citation type="submission" date="2016-08" db="EMBL/GenBank/DDBJ databases">
        <title>Complete genome sequence of Bacillus muralis G25-68, a strain with toxicity to nematodes.</title>
        <authorList>
            <person name="Zheng Z."/>
        </authorList>
    </citation>
    <scope>NUCLEOTIDE SEQUENCE [LARGE SCALE GENOMIC DNA]</scope>
    <source>
        <strain evidence="2 3">G25-68</strain>
    </source>
</reference>
<dbReference type="InterPro" id="IPR007627">
    <property type="entry name" value="RNA_pol_sigma70_r2"/>
</dbReference>
<evidence type="ECO:0000313" key="3">
    <source>
        <dbReference type="Proteomes" id="UP000077926"/>
    </source>
</evidence>
<name>A0A1B3XTE6_9BACI</name>
<dbReference type="EMBL" id="CP017080">
    <property type="protein sequence ID" value="AOH56464.1"/>
    <property type="molecule type" value="Genomic_DNA"/>
</dbReference>
<dbReference type="RefSeq" id="WP_069191718.1">
    <property type="nucleotide sequence ID" value="NZ_CP017080.1"/>
</dbReference>
<protein>
    <recommendedName>
        <fullName evidence="1">RNA polymerase sigma-70 region 2 domain-containing protein</fullName>
    </recommendedName>
</protein>
<evidence type="ECO:0000313" key="2">
    <source>
        <dbReference type="EMBL" id="AOH56464.1"/>
    </source>
</evidence>
<dbReference type="InterPro" id="IPR013325">
    <property type="entry name" value="RNA_pol_sigma_r2"/>
</dbReference>
<gene>
    <name evidence="2" type="ORF">ABE28_019020</name>
</gene>
<dbReference type="STRING" id="264697.ABE28_019020"/>
<accession>A0A1B3XTE6</accession>
<proteinExistence type="predicted"/>
<dbReference type="Gene3D" id="1.10.1740.10">
    <property type="match status" value="1"/>
</dbReference>
<organism evidence="2 3">
    <name type="scientific">Peribacillus muralis</name>
    <dbReference type="NCBI Taxonomy" id="264697"/>
    <lineage>
        <taxon>Bacteria</taxon>
        <taxon>Bacillati</taxon>
        <taxon>Bacillota</taxon>
        <taxon>Bacilli</taxon>
        <taxon>Bacillales</taxon>
        <taxon>Bacillaceae</taxon>
        <taxon>Peribacillus</taxon>
    </lineage>
</organism>
<dbReference type="GO" id="GO:0006352">
    <property type="term" value="P:DNA-templated transcription initiation"/>
    <property type="evidence" value="ECO:0007669"/>
    <property type="project" value="InterPro"/>
</dbReference>
<dbReference type="Pfam" id="PF04542">
    <property type="entry name" value="Sigma70_r2"/>
    <property type="match status" value="1"/>
</dbReference>
<evidence type="ECO:0000259" key="1">
    <source>
        <dbReference type="Pfam" id="PF04542"/>
    </source>
</evidence>
<dbReference type="AlphaFoldDB" id="A0A1B3XTE6"/>
<dbReference type="KEGG" id="bmur:ABE28_019020"/>
<dbReference type="GO" id="GO:0003700">
    <property type="term" value="F:DNA-binding transcription factor activity"/>
    <property type="evidence" value="ECO:0007669"/>
    <property type="project" value="InterPro"/>
</dbReference>
<keyword evidence="3" id="KW-1185">Reference proteome</keyword>
<sequence>MMNKQEIIDHILKGDRLYFSKLYTKYEDMLKNTAVKLTGSEINAENLLFITFKKLWESPHTFGASNDQMISTYLMKQVVYNHLYAQRTVKLK</sequence>
<dbReference type="SUPFAM" id="SSF88946">
    <property type="entry name" value="Sigma2 domain of RNA polymerase sigma factors"/>
    <property type="match status" value="1"/>
</dbReference>